<sequence length="50" mass="5775">DNSEDLEWPLLGDNDSESKSDDLFELQIQSVKQTKKKKSTMKPIHDVKTK</sequence>
<proteinExistence type="predicted"/>
<organism evidence="1 2">
    <name type="scientific">Racocetra persica</name>
    <dbReference type="NCBI Taxonomy" id="160502"/>
    <lineage>
        <taxon>Eukaryota</taxon>
        <taxon>Fungi</taxon>
        <taxon>Fungi incertae sedis</taxon>
        <taxon>Mucoromycota</taxon>
        <taxon>Glomeromycotina</taxon>
        <taxon>Glomeromycetes</taxon>
        <taxon>Diversisporales</taxon>
        <taxon>Gigasporaceae</taxon>
        <taxon>Racocetra</taxon>
    </lineage>
</organism>
<evidence type="ECO:0000313" key="2">
    <source>
        <dbReference type="Proteomes" id="UP000789920"/>
    </source>
</evidence>
<feature type="non-terminal residue" evidence="1">
    <location>
        <position position="1"/>
    </location>
</feature>
<keyword evidence="2" id="KW-1185">Reference proteome</keyword>
<accession>A0ACA9R6V3</accession>
<dbReference type="Proteomes" id="UP000789920">
    <property type="component" value="Unassembled WGS sequence"/>
</dbReference>
<comment type="caution">
    <text evidence="1">The sequence shown here is derived from an EMBL/GenBank/DDBJ whole genome shotgun (WGS) entry which is preliminary data.</text>
</comment>
<reference evidence="1" key="1">
    <citation type="submission" date="2021-06" db="EMBL/GenBank/DDBJ databases">
        <authorList>
            <person name="Kallberg Y."/>
            <person name="Tangrot J."/>
            <person name="Rosling A."/>
        </authorList>
    </citation>
    <scope>NUCLEOTIDE SEQUENCE</scope>
    <source>
        <strain evidence="1">MA461A</strain>
    </source>
</reference>
<evidence type="ECO:0000313" key="1">
    <source>
        <dbReference type="EMBL" id="CAG8779493.1"/>
    </source>
</evidence>
<gene>
    <name evidence="1" type="ORF">RPERSI_LOCUS17362</name>
</gene>
<dbReference type="EMBL" id="CAJVQC010044415">
    <property type="protein sequence ID" value="CAG8779493.1"/>
    <property type="molecule type" value="Genomic_DNA"/>
</dbReference>
<name>A0ACA9R6V3_9GLOM</name>
<protein>
    <submittedName>
        <fullName evidence="1">16161_t:CDS:1</fullName>
    </submittedName>
</protein>